<proteinExistence type="predicted"/>
<protein>
    <submittedName>
        <fullName evidence="2">Uncharacterized protein</fullName>
    </submittedName>
</protein>
<keyword evidence="3" id="KW-1185">Reference proteome</keyword>
<evidence type="ECO:0000313" key="3">
    <source>
        <dbReference type="Proteomes" id="UP000638263"/>
    </source>
</evidence>
<dbReference type="EMBL" id="BMMH01000004">
    <property type="protein sequence ID" value="GGL08841.1"/>
    <property type="molecule type" value="Genomic_DNA"/>
</dbReference>
<evidence type="ECO:0000256" key="1">
    <source>
        <dbReference type="SAM" id="MobiDB-lite"/>
    </source>
</evidence>
<dbReference type="AlphaFoldDB" id="A0A917VQJ4"/>
<organism evidence="2 3">
    <name type="scientific">Nocardia jinanensis</name>
    <dbReference type="NCBI Taxonomy" id="382504"/>
    <lineage>
        <taxon>Bacteria</taxon>
        <taxon>Bacillati</taxon>
        <taxon>Actinomycetota</taxon>
        <taxon>Actinomycetes</taxon>
        <taxon>Mycobacteriales</taxon>
        <taxon>Nocardiaceae</taxon>
        <taxon>Nocardia</taxon>
    </lineage>
</organism>
<reference evidence="2" key="1">
    <citation type="journal article" date="2014" name="Int. J. Syst. Evol. Microbiol.">
        <title>Complete genome sequence of Corynebacterium casei LMG S-19264T (=DSM 44701T), isolated from a smear-ripened cheese.</title>
        <authorList>
            <consortium name="US DOE Joint Genome Institute (JGI-PGF)"/>
            <person name="Walter F."/>
            <person name="Albersmeier A."/>
            <person name="Kalinowski J."/>
            <person name="Ruckert C."/>
        </authorList>
    </citation>
    <scope>NUCLEOTIDE SEQUENCE</scope>
    <source>
        <strain evidence="2">CGMCC 4.3508</strain>
    </source>
</reference>
<comment type="caution">
    <text evidence="2">The sequence shown here is derived from an EMBL/GenBank/DDBJ whole genome shotgun (WGS) entry which is preliminary data.</text>
</comment>
<name>A0A917VQJ4_9NOCA</name>
<accession>A0A917VQJ4</accession>
<reference evidence="2" key="2">
    <citation type="submission" date="2020-09" db="EMBL/GenBank/DDBJ databases">
        <authorList>
            <person name="Sun Q."/>
            <person name="Zhou Y."/>
        </authorList>
    </citation>
    <scope>NUCLEOTIDE SEQUENCE</scope>
    <source>
        <strain evidence="2">CGMCC 4.3508</strain>
    </source>
</reference>
<feature type="region of interest" description="Disordered" evidence="1">
    <location>
        <begin position="13"/>
        <end position="34"/>
    </location>
</feature>
<sequence>MARVLSIVPSVFDSAGRDGQAGPPRQLGPDCRADVSLPSRPNNFGACRILTRRRAAGLLIYAASPNIPSIQLIDFLEYAVAGGFPGAATEAAPGGQKAAGLDSP</sequence>
<evidence type="ECO:0000313" key="2">
    <source>
        <dbReference type="EMBL" id="GGL08841.1"/>
    </source>
</evidence>
<dbReference type="Proteomes" id="UP000638263">
    <property type="component" value="Unassembled WGS sequence"/>
</dbReference>
<gene>
    <name evidence="2" type="ORF">GCM10011588_23950</name>
</gene>